<evidence type="ECO:0000256" key="2">
    <source>
        <dbReference type="ARBA" id="ARBA00023136"/>
    </source>
</evidence>
<dbReference type="GO" id="GO:0009279">
    <property type="term" value="C:cell outer membrane"/>
    <property type="evidence" value="ECO:0007669"/>
    <property type="project" value="UniProtKB-SubCell"/>
</dbReference>
<dbReference type="AlphaFoldDB" id="A0A7V8FRS8"/>
<accession>A0A7V8FRS8</accession>
<protein>
    <recommendedName>
        <fullName evidence="6">TonB dependent receptor</fullName>
    </recommendedName>
</protein>
<evidence type="ECO:0000313" key="4">
    <source>
        <dbReference type="EMBL" id="KAF1023350.1"/>
    </source>
</evidence>
<evidence type="ECO:0000256" key="3">
    <source>
        <dbReference type="ARBA" id="ARBA00023237"/>
    </source>
</evidence>
<keyword evidence="3" id="KW-0998">Cell outer membrane</keyword>
<dbReference type="Proteomes" id="UP000461670">
    <property type="component" value="Unassembled WGS sequence"/>
</dbReference>
<evidence type="ECO:0000256" key="1">
    <source>
        <dbReference type="ARBA" id="ARBA00004442"/>
    </source>
</evidence>
<organism evidence="4 5">
    <name type="scientific">Paracidovorax wautersii</name>
    <dbReference type="NCBI Taxonomy" id="1177982"/>
    <lineage>
        <taxon>Bacteria</taxon>
        <taxon>Pseudomonadati</taxon>
        <taxon>Pseudomonadota</taxon>
        <taxon>Betaproteobacteria</taxon>
        <taxon>Burkholderiales</taxon>
        <taxon>Comamonadaceae</taxon>
        <taxon>Paracidovorax</taxon>
    </lineage>
</organism>
<comment type="caution">
    <text evidence="4">The sequence shown here is derived from an EMBL/GenBank/DDBJ whole genome shotgun (WGS) entry which is preliminary data.</text>
</comment>
<reference evidence="5" key="1">
    <citation type="journal article" date="2020" name="MBio">
        <title>Horizontal gene transfer to a defensive symbiont with a reduced genome amongst a multipartite beetle microbiome.</title>
        <authorList>
            <person name="Waterworth S.C."/>
            <person name="Florez L.V."/>
            <person name="Rees E.R."/>
            <person name="Hertweck C."/>
            <person name="Kaltenpoth M."/>
            <person name="Kwan J.C."/>
        </authorList>
    </citation>
    <scope>NUCLEOTIDE SEQUENCE [LARGE SCALE GENOMIC DNA]</scope>
</reference>
<evidence type="ECO:0008006" key="6">
    <source>
        <dbReference type="Google" id="ProtNLM"/>
    </source>
</evidence>
<evidence type="ECO:0000313" key="5">
    <source>
        <dbReference type="Proteomes" id="UP000461670"/>
    </source>
</evidence>
<dbReference type="EMBL" id="WNDQ01000005">
    <property type="protein sequence ID" value="KAF1023350.1"/>
    <property type="molecule type" value="Genomic_DNA"/>
</dbReference>
<name>A0A7V8FRS8_9BURK</name>
<dbReference type="SUPFAM" id="SSF56935">
    <property type="entry name" value="Porins"/>
    <property type="match status" value="1"/>
</dbReference>
<dbReference type="Gene3D" id="2.40.170.20">
    <property type="entry name" value="TonB-dependent receptor, beta-barrel domain"/>
    <property type="match status" value="1"/>
</dbReference>
<sequence length="116" mass="13579">MTGYRIPPFKLTGYVQYQPGDRWSVRTQLTWFGARDYRLPDGRTQFARADVHSYYMVDVVGRYRIDARNSVTLGVQNLFNRYYLPLYSQLMRSGSNNSRLPAAGAVLTASYTHRWW</sequence>
<gene>
    <name evidence="4" type="ORF">GAK30_00553</name>
</gene>
<proteinExistence type="predicted"/>
<comment type="subcellular location">
    <subcellularLocation>
        <location evidence="1">Cell outer membrane</location>
    </subcellularLocation>
</comment>
<dbReference type="InterPro" id="IPR036942">
    <property type="entry name" value="Beta-barrel_TonB_sf"/>
</dbReference>
<keyword evidence="2" id="KW-0472">Membrane</keyword>